<evidence type="ECO:0000313" key="2">
    <source>
        <dbReference type="EMBL" id="KAK9861907.1"/>
    </source>
</evidence>
<dbReference type="Proteomes" id="UP001485043">
    <property type="component" value="Unassembled WGS sequence"/>
</dbReference>
<proteinExistence type="predicted"/>
<sequence>MHVRLLQVAGAAITFTKTPEAFQHIAQQPLGDSFLKRSWTSMRGEPSPAVELSPKCSVEAIQIPAGQTSQTECVDLPGDVFCNGCICLLVASFHTWGRSIDHLEPWRRIYQDDISGASSDPFSEWGSMSWGRKSLRGESRVS</sequence>
<gene>
    <name evidence="2" type="ORF">WJX84_002632</name>
</gene>
<reference evidence="2 3" key="1">
    <citation type="journal article" date="2024" name="Nat. Commun.">
        <title>Phylogenomics reveals the evolutionary origins of lichenization in chlorophyte algae.</title>
        <authorList>
            <person name="Puginier C."/>
            <person name="Libourel C."/>
            <person name="Otte J."/>
            <person name="Skaloud P."/>
            <person name="Haon M."/>
            <person name="Grisel S."/>
            <person name="Petersen M."/>
            <person name="Berrin J.G."/>
            <person name="Delaux P.M."/>
            <person name="Dal Grande F."/>
            <person name="Keller J."/>
        </authorList>
    </citation>
    <scope>NUCLEOTIDE SEQUENCE [LARGE SCALE GENOMIC DNA]</scope>
    <source>
        <strain evidence="2 3">SAG 2523</strain>
    </source>
</reference>
<accession>A0AAW1SZ70</accession>
<keyword evidence="3" id="KW-1185">Reference proteome</keyword>
<name>A0AAW1SZ70_9CHLO</name>
<organism evidence="2 3">
    <name type="scientific">Apatococcus fuscideae</name>
    <dbReference type="NCBI Taxonomy" id="2026836"/>
    <lineage>
        <taxon>Eukaryota</taxon>
        <taxon>Viridiplantae</taxon>
        <taxon>Chlorophyta</taxon>
        <taxon>core chlorophytes</taxon>
        <taxon>Trebouxiophyceae</taxon>
        <taxon>Chlorellales</taxon>
        <taxon>Chlorellaceae</taxon>
        <taxon>Apatococcus</taxon>
    </lineage>
</organism>
<protein>
    <submittedName>
        <fullName evidence="2">Uncharacterized protein</fullName>
    </submittedName>
</protein>
<comment type="caution">
    <text evidence="2">The sequence shown here is derived from an EMBL/GenBank/DDBJ whole genome shotgun (WGS) entry which is preliminary data.</text>
</comment>
<evidence type="ECO:0000256" key="1">
    <source>
        <dbReference type="SAM" id="MobiDB-lite"/>
    </source>
</evidence>
<dbReference type="AlphaFoldDB" id="A0AAW1SZ70"/>
<evidence type="ECO:0000313" key="3">
    <source>
        <dbReference type="Proteomes" id="UP001485043"/>
    </source>
</evidence>
<dbReference type="EMBL" id="JALJOV010000683">
    <property type="protein sequence ID" value="KAK9861907.1"/>
    <property type="molecule type" value="Genomic_DNA"/>
</dbReference>
<feature type="region of interest" description="Disordered" evidence="1">
    <location>
        <begin position="120"/>
        <end position="142"/>
    </location>
</feature>